<evidence type="ECO:0000313" key="7">
    <source>
        <dbReference type="EMBL" id="MEJ8566848.1"/>
    </source>
</evidence>
<dbReference type="InterPro" id="IPR032466">
    <property type="entry name" value="Metal_Hydrolase"/>
</dbReference>
<dbReference type="PROSITE" id="PS00483">
    <property type="entry name" value="DIHYDROOROTASE_2"/>
    <property type="match status" value="1"/>
</dbReference>
<dbReference type="GO" id="GO:0006145">
    <property type="term" value="P:purine nucleobase catabolic process"/>
    <property type="evidence" value="ECO:0007669"/>
    <property type="project" value="TreeGrafter"/>
</dbReference>
<feature type="domain" description="Amidohydrolase-related" evidence="6">
    <location>
        <begin position="53"/>
        <end position="424"/>
    </location>
</feature>
<dbReference type="PANTHER" id="PTHR43668:SF4">
    <property type="entry name" value="ALLANTOINASE"/>
    <property type="match status" value="1"/>
</dbReference>
<name>A0AAW9RDH7_9GAMM</name>
<dbReference type="GO" id="GO:0005737">
    <property type="term" value="C:cytoplasm"/>
    <property type="evidence" value="ECO:0007669"/>
    <property type="project" value="TreeGrafter"/>
</dbReference>
<dbReference type="SUPFAM" id="SSF51556">
    <property type="entry name" value="Metallo-dependent hydrolases"/>
    <property type="match status" value="1"/>
</dbReference>
<sequence length="446" mass="48624">MPQRLLIKNALLVNEGDILPGDLLIDKGRIARIDREIAASDSDRILDAGGLHVMPGMIDDQVHFREPGLTHKGDIGSESRAAVAGGITSFMEMPNTLPPTVTLDALEDKYRIAERSAHANYAFYLGATNDNLDVVRALDPKSAAGIKVFMGASTGNMLVDDETVLRGIFRDARVPITTHCESTPMIQKNLAAALDRYGENIPVTEHPVIRNAEVCYASSSMAVALAREAGAQLHVLHLTTEREMELFEPGPVEGKSITAEVCVHHLIFSADDYASMGNRIKCNPAVKSAADRDALRLALREGRIDIIATDHAPHTREEKASDNYLTAPAGLPLVQEALPAALELYHDDMLSLPGVVERTAHNPAVRFSVGDRGFLREGYYADLVVVDLSRPTEPSAKRVLSRCGWSPFEGRALRSSIVTTLVNGVPAWQDGKVCEHDAAMRLRFDR</sequence>
<dbReference type="NCBIfam" id="NF006688">
    <property type="entry name" value="PRK09236.1"/>
    <property type="match status" value="1"/>
</dbReference>
<evidence type="ECO:0000256" key="2">
    <source>
        <dbReference type="ARBA" id="ARBA00002368"/>
    </source>
</evidence>
<dbReference type="AlphaFoldDB" id="A0AAW9RDH7"/>
<keyword evidence="5 7" id="KW-0378">Hydrolase</keyword>
<dbReference type="Gene3D" id="2.30.40.10">
    <property type="entry name" value="Urease, subunit C, domain 1"/>
    <property type="match status" value="1"/>
</dbReference>
<dbReference type="EMBL" id="JAZHOG010000002">
    <property type="protein sequence ID" value="MEJ8566848.1"/>
    <property type="molecule type" value="Genomic_DNA"/>
</dbReference>
<evidence type="ECO:0000256" key="1">
    <source>
        <dbReference type="ARBA" id="ARBA00001947"/>
    </source>
</evidence>
<dbReference type="PANTHER" id="PTHR43668">
    <property type="entry name" value="ALLANTOINASE"/>
    <property type="match status" value="1"/>
</dbReference>
<accession>A0AAW9RDH7</accession>
<keyword evidence="4" id="KW-0479">Metal-binding</keyword>
<dbReference type="InterPro" id="IPR011059">
    <property type="entry name" value="Metal-dep_hydrolase_composite"/>
</dbReference>
<dbReference type="Pfam" id="PF01979">
    <property type="entry name" value="Amidohydro_1"/>
    <property type="match status" value="1"/>
</dbReference>
<dbReference type="RefSeq" id="WP_354694166.1">
    <property type="nucleotide sequence ID" value="NZ_JAZHOG010000002.1"/>
</dbReference>
<comment type="function">
    <text evidence="2">Catalyzes the reversible cyclization of carbamoyl aspartate to dihydroorotate.</text>
</comment>
<evidence type="ECO:0000256" key="5">
    <source>
        <dbReference type="ARBA" id="ARBA00022801"/>
    </source>
</evidence>
<comment type="similarity">
    <text evidence="3">Belongs to the metallo-dependent hydrolases superfamily. DHOase family. Class I DHOase subfamily.</text>
</comment>
<dbReference type="Gene3D" id="3.20.20.140">
    <property type="entry name" value="Metal-dependent hydrolases"/>
    <property type="match status" value="1"/>
</dbReference>
<dbReference type="InterPro" id="IPR002195">
    <property type="entry name" value="Dihydroorotase_CS"/>
</dbReference>
<comment type="cofactor">
    <cofactor evidence="1">
        <name>Zn(2+)</name>
        <dbReference type="ChEBI" id="CHEBI:29105"/>
    </cofactor>
</comment>
<evidence type="ECO:0000256" key="3">
    <source>
        <dbReference type="ARBA" id="ARBA00010286"/>
    </source>
</evidence>
<keyword evidence="8" id="KW-1185">Reference proteome</keyword>
<gene>
    <name evidence="7" type="ORF">V3330_04330</name>
</gene>
<evidence type="ECO:0000256" key="4">
    <source>
        <dbReference type="ARBA" id="ARBA00022723"/>
    </source>
</evidence>
<reference evidence="7 8" key="1">
    <citation type="submission" date="2024-02" db="EMBL/GenBank/DDBJ databases">
        <title>A novel Wenzhouxiangellaceae bacterium, isolated from coastal sediments.</title>
        <authorList>
            <person name="Du Z.-J."/>
            <person name="Ye Y.-Q."/>
            <person name="Zhang X.-Y."/>
        </authorList>
    </citation>
    <scope>NUCLEOTIDE SEQUENCE [LARGE SCALE GENOMIC DNA]</scope>
    <source>
        <strain evidence="7 8">CH-27</strain>
    </source>
</reference>
<evidence type="ECO:0000259" key="6">
    <source>
        <dbReference type="Pfam" id="PF01979"/>
    </source>
</evidence>
<dbReference type="InterPro" id="IPR050138">
    <property type="entry name" value="DHOase/Allantoinase_Hydrolase"/>
</dbReference>
<protein>
    <submittedName>
        <fullName evidence="7">Dihydroorotase</fullName>
        <ecNumber evidence="7">3.5.2.3</ecNumber>
    </submittedName>
</protein>
<organism evidence="7 8">
    <name type="scientific">Elongatibacter sediminis</name>
    <dbReference type="NCBI Taxonomy" id="3119006"/>
    <lineage>
        <taxon>Bacteria</taxon>
        <taxon>Pseudomonadati</taxon>
        <taxon>Pseudomonadota</taxon>
        <taxon>Gammaproteobacteria</taxon>
        <taxon>Chromatiales</taxon>
        <taxon>Wenzhouxiangellaceae</taxon>
        <taxon>Elongatibacter</taxon>
    </lineage>
</organism>
<dbReference type="GO" id="GO:0046872">
    <property type="term" value="F:metal ion binding"/>
    <property type="evidence" value="ECO:0007669"/>
    <property type="project" value="UniProtKB-KW"/>
</dbReference>
<dbReference type="InterPro" id="IPR006680">
    <property type="entry name" value="Amidohydro-rel"/>
</dbReference>
<dbReference type="EC" id="3.5.2.3" evidence="7"/>
<dbReference type="Proteomes" id="UP001359886">
    <property type="component" value="Unassembled WGS sequence"/>
</dbReference>
<comment type="caution">
    <text evidence="7">The sequence shown here is derived from an EMBL/GenBank/DDBJ whole genome shotgun (WGS) entry which is preliminary data.</text>
</comment>
<dbReference type="SUPFAM" id="SSF51338">
    <property type="entry name" value="Composite domain of metallo-dependent hydrolases"/>
    <property type="match status" value="1"/>
</dbReference>
<dbReference type="GO" id="GO:0004038">
    <property type="term" value="F:allantoinase activity"/>
    <property type="evidence" value="ECO:0007669"/>
    <property type="project" value="TreeGrafter"/>
</dbReference>
<proteinExistence type="inferred from homology"/>
<evidence type="ECO:0000313" key="8">
    <source>
        <dbReference type="Proteomes" id="UP001359886"/>
    </source>
</evidence>
<dbReference type="CDD" id="cd01318">
    <property type="entry name" value="DHOase_IIb"/>
    <property type="match status" value="1"/>
</dbReference>
<dbReference type="GO" id="GO:0004151">
    <property type="term" value="F:dihydroorotase activity"/>
    <property type="evidence" value="ECO:0007669"/>
    <property type="project" value="UniProtKB-EC"/>
</dbReference>